<feature type="transmembrane region" description="Helical" evidence="3">
    <location>
        <begin position="191"/>
        <end position="216"/>
    </location>
</feature>
<dbReference type="OrthoDB" id="6499973at2759"/>
<reference evidence="4 5" key="1">
    <citation type="journal article" date="2017" name="Mol. Ecol.">
        <title>Comparative and population genomic landscape of Phellinus noxius: A hypervariable fungus causing root rot in trees.</title>
        <authorList>
            <person name="Chung C.L."/>
            <person name="Lee T.J."/>
            <person name="Akiba M."/>
            <person name="Lee H.H."/>
            <person name="Kuo T.H."/>
            <person name="Liu D."/>
            <person name="Ke H.M."/>
            <person name="Yokoi T."/>
            <person name="Roa M.B."/>
            <person name="Lu M.J."/>
            <person name="Chang Y.Y."/>
            <person name="Ann P.J."/>
            <person name="Tsai J.N."/>
            <person name="Chen C.Y."/>
            <person name="Tzean S.S."/>
            <person name="Ota Y."/>
            <person name="Hattori T."/>
            <person name="Sahashi N."/>
            <person name="Liou R.F."/>
            <person name="Kikuchi T."/>
            <person name="Tsai I.J."/>
        </authorList>
    </citation>
    <scope>NUCLEOTIDE SEQUENCE [LARGE SCALE GENOMIC DNA]</scope>
    <source>
        <strain evidence="4 5">FFPRI411160</strain>
    </source>
</reference>
<organism evidence="4 5">
    <name type="scientific">Pyrrhoderma noxium</name>
    <dbReference type="NCBI Taxonomy" id="2282107"/>
    <lineage>
        <taxon>Eukaryota</taxon>
        <taxon>Fungi</taxon>
        <taxon>Dikarya</taxon>
        <taxon>Basidiomycota</taxon>
        <taxon>Agaricomycotina</taxon>
        <taxon>Agaricomycetes</taxon>
        <taxon>Hymenochaetales</taxon>
        <taxon>Hymenochaetaceae</taxon>
        <taxon>Pyrrhoderma</taxon>
    </lineage>
</organism>
<dbReference type="PANTHER" id="PTHR11360">
    <property type="entry name" value="MONOCARBOXYLATE TRANSPORTER"/>
    <property type="match status" value="1"/>
</dbReference>
<dbReference type="InterPro" id="IPR036259">
    <property type="entry name" value="MFS_trans_sf"/>
</dbReference>
<dbReference type="InParanoid" id="A0A286UPP8"/>
<evidence type="ECO:0000256" key="2">
    <source>
        <dbReference type="ARBA" id="ARBA00006727"/>
    </source>
</evidence>
<keyword evidence="3" id="KW-0812">Transmembrane</keyword>
<dbReference type="Pfam" id="PF07690">
    <property type="entry name" value="MFS_1"/>
    <property type="match status" value="1"/>
</dbReference>
<feature type="transmembrane region" description="Helical" evidence="3">
    <location>
        <begin position="228"/>
        <end position="248"/>
    </location>
</feature>
<dbReference type="AlphaFoldDB" id="A0A286UPP8"/>
<keyword evidence="3" id="KW-1133">Transmembrane helix</keyword>
<dbReference type="EMBL" id="NBII01000002">
    <property type="protein sequence ID" value="PAV21567.1"/>
    <property type="molecule type" value="Genomic_DNA"/>
</dbReference>
<feature type="transmembrane region" description="Helical" evidence="3">
    <location>
        <begin position="102"/>
        <end position="124"/>
    </location>
</feature>
<sequence>MGLGLGLTFIPTIGLTSHHWKRRRGFASGVALTGCSCGGIAIPIMLNRLLQRHTFGVAVRASGYVVLGCLVIGVSLMRTRFPPRRSSEAPPDIKAWFKEGPYLSTVAAGLFTSFGFYFPVIYLQLYAIQHKIDLSLAFYSLAIVNGTGTIGRILANYLSDIYGPFNLMIAACLVSGATIWSILGVNDRASLIVVSVLYGVSSGAYLSLVVASLAFLSKTPKEVGARTGIGIAISSINTLGAAPAQGALLTGSFFWIRPIAFSAICMFCAAFMFFVARMMLMRERGTQRV</sequence>
<name>A0A286UPP8_9AGAM</name>
<protein>
    <submittedName>
        <fullName evidence="4">MFS general substrate transporter</fullName>
    </submittedName>
</protein>
<comment type="subcellular location">
    <subcellularLocation>
        <location evidence="1">Membrane</location>
        <topology evidence="1">Multi-pass membrane protein</topology>
    </subcellularLocation>
</comment>
<dbReference type="GO" id="GO:0022857">
    <property type="term" value="F:transmembrane transporter activity"/>
    <property type="evidence" value="ECO:0007669"/>
    <property type="project" value="InterPro"/>
</dbReference>
<feature type="transmembrane region" description="Helical" evidence="3">
    <location>
        <begin position="26"/>
        <end position="46"/>
    </location>
</feature>
<evidence type="ECO:0000256" key="3">
    <source>
        <dbReference type="SAM" id="Phobius"/>
    </source>
</evidence>
<gene>
    <name evidence="4" type="ORF">PNOK_0152400</name>
</gene>
<feature type="transmembrane region" description="Helical" evidence="3">
    <location>
        <begin position="136"/>
        <end position="155"/>
    </location>
</feature>
<dbReference type="InterPro" id="IPR011701">
    <property type="entry name" value="MFS"/>
</dbReference>
<evidence type="ECO:0000256" key="1">
    <source>
        <dbReference type="ARBA" id="ARBA00004141"/>
    </source>
</evidence>
<dbReference type="InterPro" id="IPR050327">
    <property type="entry name" value="Proton-linked_MCT"/>
</dbReference>
<feature type="transmembrane region" description="Helical" evidence="3">
    <location>
        <begin position="167"/>
        <end position="185"/>
    </location>
</feature>
<dbReference type="STRING" id="2282107.A0A286UPP8"/>
<comment type="caution">
    <text evidence="4">The sequence shown here is derived from an EMBL/GenBank/DDBJ whole genome shotgun (WGS) entry which is preliminary data.</text>
</comment>
<accession>A0A286UPP8</accession>
<comment type="similarity">
    <text evidence="2">Belongs to the major facilitator superfamily. Monocarboxylate porter (TC 2.A.1.13) family.</text>
</comment>
<evidence type="ECO:0000313" key="5">
    <source>
        <dbReference type="Proteomes" id="UP000217199"/>
    </source>
</evidence>
<feature type="transmembrane region" description="Helical" evidence="3">
    <location>
        <begin position="58"/>
        <end position="77"/>
    </location>
</feature>
<feature type="transmembrane region" description="Helical" evidence="3">
    <location>
        <begin position="254"/>
        <end position="276"/>
    </location>
</feature>
<evidence type="ECO:0000313" key="4">
    <source>
        <dbReference type="EMBL" id="PAV21567.1"/>
    </source>
</evidence>
<keyword evidence="3" id="KW-0472">Membrane</keyword>
<dbReference type="Proteomes" id="UP000217199">
    <property type="component" value="Unassembled WGS sequence"/>
</dbReference>
<keyword evidence="5" id="KW-1185">Reference proteome</keyword>
<dbReference type="Gene3D" id="1.20.1250.20">
    <property type="entry name" value="MFS general substrate transporter like domains"/>
    <property type="match status" value="1"/>
</dbReference>
<dbReference type="GO" id="GO:0016020">
    <property type="term" value="C:membrane"/>
    <property type="evidence" value="ECO:0007669"/>
    <property type="project" value="UniProtKB-SubCell"/>
</dbReference>
<dbReference type="PANTHER" id="PTHR11360:SF177">
    <property type="entry name" value="RIBOFLAVIN TRANSPORTER MCH5"/>
    <property type="match status" value="1"/>
</dbReference>
<proteinExistence type="inferred from homology"/>
<dbReference type="SUPFAM" id="SSF103473">
    <property type="entry name" value="MFS general substrate transporter"/>
    <property type="match status" value="1"/>
</dbReference>